<dbReference type="RefSeq" id="WP_142930191.1">
    <property type="nucleotide sequence ID" value="NZ_ML660119.1"/>
</dbReference>
<accession>A0A545SME4</accession>
<dbReference type="PANTHER" id="PTHR21600">
    <property type="entry name" value="MITOCHONDRIAL RNA PSEUDOURIDINE SYNTHASE"/>
    <property type="match status" value="1"/>
</dbReference>
<dbReference type="CDD" id="cd02869">
    <property type="entry name" value="PseudoU_synth_RluA_like"/>
    <property type="match status" value="1"/>
</dbReference>
<evidence type="ECO:0000313" key="2">
    <source>
        <dbReference type="EMBL" id="TQV66145.1"/>
    </source>
</evidence>
<dbReference type="GO" id="GO:0006396">
    <property type="term" value="P:RNA processing"/>
    <property type="evidence" value="ECO:0007669"/>
    <property type="project" value="UniProtKB-ARBA"/>
</dbReference>
<dbReference type="Pfam" id="PF00849">
    <property type="entry name" value="PseudoU_synth_2"/>
    <property type="match status" value="1"/>
</dbReference>
<gene>
    <name evidence="2" type="ORF">FKG94_27630</name>
</gene>
<protein>
    <submittedName>
        <fullName evidence="2">RNA pseudouridine synthase</fullName>
    </submittedName>
</protein>
<reference evidence="2 3" key="1">
    <citation type="submission" date="2019-06" db="EMBL/GenBank/DDBJ databases">
        <title>Whole genome sequence for Cellvibrionaceae sp. R142.</title>
        <authorList>
            <person name="Wang G."/>
        </authorList>
    </citation>
    <scope>NUCLEOTIDE SEQUENCE [LARGE SCALE GENOMIC DNA]</scope>
    <source>
        <strain evidence="2 3">R142</strain>
    </source>
</reference>
<proteinExistence type="predicted"/>
<dbReference type="OrthoDB" id="9785808at2"/>
<dbReference type="InterPro" id="IPR050188">
    <property type="entry name" value="RluA_PseudoU_synthase"/>
</dbReference>
<organism evidence="2 3">
    <name type="scientific">Exilibacterium tricleocarpae</name>
    <dbReference type="NCBI Taxonomy" id="2591008"/>
    <lineage>
        <taxon>Bacteria</taxon>
        <taxon>Pseudomonadati</taxon>
        <taxon>Pseudomonadota</taxon>
        <taxon>Gammaproteobacteria</taxon>
        <taxon>Cellvibrionales</taxon>
        <taxon>Cellvibrionaceae</taxon>
        <taxon>Exilibacterium</taxon>
    </lineage>
</organism>
<dbReference type="InterPro" id="IPR006145">
    <property type="entry name" value="PsdUridine_synth_RsuA/RluA"/>
</dbReference>
<dbReference type="EMBL" id="VHSG01000044">
    <property type="protein sequence ID" value="TQV66145.1"/>
    <property type="molecule type" value="Genomic_DNA"/>
</dbReference>
<feature type="domain" description="Pseudouridine synthase RsuA/RluA-like" evidence="1">
    <location>
        <begin position="94"/>
        <end position="240"/>
    </location>
</feature>
<evidence type="ECO:0000259" key="1">
    <source>
        <dbReference type="Pfam" id="PF00849"/>
    </source>
</evidence>
<comment type="caution">
    <text evidence="2">The sequence shown here is derived from an EMBL/GenBank/DDBJ whole genome shotgun (WGS) entry which is preliminary data.</text>
</comment>
<name>A0A545SME4_9GAMM</name>
<sequence>MTSPAARFELHLDIDSAGMKPAPYLADAGGLSIQQVKQAMQKGAVWLARHGKPQRLRRAGKVLKAGDRLHFYYDAEILAAEPPAARLIADEDAYSVWFKPGSMPVQGSRWGDHCTITRWAEQHLHPERNAYIVHRLDRAASGLLLLAHHKQVAAALAALFQARAVEKHYRALVEGEFPGASPRQEALQETTEEITLDTPIDGREAISRVRRLAFDPVRCRSLLAVNIETGRKHQIRRHLADRGFPIVGDRLYGNTTDDEDLQLSACRLAFQCPVSGVQKSFVLPAD</sequence>
<evidence type="ECO:0000313" key="3">
    <source>
        <dbReference type="Proteomes" id="UP000319732"/>
    </source>
</evidence>
<keyword evidence="3" id="KW-1185">Reference proteome</keyword>
<dbReference type="Proteomes" id="UP000319732">
    <property type="component" value="Unassembled WGS sequence"/>
</dbReference>
<dbReference type="AlphaFoldDB" id="A0A545SME4"/>
<dbReference type="GO" id="GO:0140098">
    <property type="term" value="F:catalytic activity, acting on RNA"/>
    <property type="evidence" value="ECO:0007669"/>
    <property type="project" value="UniProtKB-ARBA"/>
</dbReference>
<dbReference type="Gene3D" id="3.30.2350.10">
    <property type="entry name" value="Pseudouridine synthase"/>
    <property type="match status" value="1"/>
</dbReference>
<dbReference type="InterPro" id="IPR020103">
    <property type="entry name" value="PsdUridine_synth_cat_dom_sf"/>
</dbReference>
<dbReference type="GO" id="GO:0001522">
    <property type="term" value="P:pseudouridine synthesis"/>
    <property type="evidence" value="ECO:0007669"/>
    <property type="project" value="InterPro"/>
</dbReference>
<dbReference type="SUPFAM" id="SSF55120">
    <property type="entry name" value="Pseudouridine synthase"/>
    <property type="match status" value="1"/>
</dbReference>
<dbReference type="GO" id="GO:0009982">
    <property type="term" value="F:pseudouridine synthase activity"/>
    <property type="evidence" value="ECO:0007669"/>
    <property type="project" value="InterPro"/>
</dbReference>
<dbReference type="GO" id="GO:0003723">
    <property type="term" value="F:RNA binding"/>
    <property type="evidence" value="ECO:0007669"/>
    <property type="project" value="InterPro"/>
</dbReference>